<gene>
    <name evidence="1" type="ORF">G6731_09180</name>
</gene>
<feature type="non-terminal residue" evidence="1">
    <location>
        <position position="1"/>
    </location>
</feature>
<feature type="non-terminal residue" evidence="1">
    <location>
        <position position="83"/>
    </location>
</feature>
<dbReference type="EMBL" id="JAANEY010000005">
    <property type="protein sequence ID" value="MBT8552125.1"/>
    <property type="molecule type" value="Genomic_DNA"/>
</dbReference>
<proteinExistence type="predicted"/>
<reference evidence="1" key="1">
    <citation type="journal article" date="2021" name="Genome Biol. Evol.">
        <title>Continental-Scale Gene Flow Prevents Allopatric Divergence of Pelagic Freshwater Bacteria.</title>
        <authorList>
            <person name="Hoetzinger M."/>
            <person name="Pitt A."/>
            <person name="Huemer A."/>
            <person name="Hahn M.W."/>
        </authorList>
    </citation>
    <scope>NUCLEOTIDE SEQUENCE</scope>
    <source>
        <strain evidence="1">SM1-W8</strain>
    </source>
</reference>
<evidence type="ECO:0000313" key="1">
    <source>
        <dbReference type="EMBL" id="MBT8552125.1"/>
    </source>
</evidence>
<protein>
    <submittedName>
        <fullName evidence="1">Uncharacterized protein</fullName>
    </submittedName>
</protein>
<sequence>SGTPTTLLNSLHTAATDLAAHNVGLQLEVGHIGPDASALHISAAQAQTLIADGLSFVAHDNIAMDVSAGTTHLSNSLKDLEKL</sequence>
<name>A0A9Q2WKT4_9BURK</name>
<organism evidence="1 2">
    <name type="scientific">Polynucleobacter paneuropaeus</name>
    <dbReference type="NCBI Taxonomy" id="2527775"/>
    <lineage>
        <taxon>Bacteria</taxon>
        <taxon>Pseudomonadati</taxon>
        <taxon>Pseudomonadota</taxon>
        <taxon>Betaproteobacteria</taxon>
        <taxon>Burkholderiales</taxon>
        <taxon>Burkholderiaceae</taxon>
        <taxon>Polynucleobacter</taxon>
    </lineage>
</organism>
<evidence type="ECO:0000313" key="2">
    <source>
        <dbReference type="Proteomes" id="UP000783102"/>
    </source>
</evidence>
<comment type="caution">
    <text evidence="1">The sequence shown here is derived from an EMBL/GenBank/DDBJ whole genome shotgun (WGS) entry which is preliminary data.</text>
</comment>
<dbReference type="Proteomes" id="UP000783102">
    <property type="component" value="Unassembled WGS sequence"/>
</dbReference>
<dbReference type="AlphaFoldDB" id="A0A9Q2WKT4"/>
<accession>A0A9Q2WKT4</accession>